<dbReference type="RefSeq" id="WP_153079514.1">
    <property type="nucleotide sequence ID" value="NZ_VZAU01000022.1"/>
</dbReference>
<evidence type="ECO:0000313" key="4">
    <source>
        <dbReference type="Proteomes" id="UP000406735"/>
    </source>
</evidence>
<feature type="domain" description="Rad50/SbcC-type AAA" evidence="2">
    <location>
        <begin position="5"/>
        <end position="283"/>
    </location>
</feature>
<keyword evidence="1" id="KW-0175">Coiled coil</keyword>
<dbReference type="InterPro" id="IPR038729">
    <property type="entry name" value="Rad50/SbcC_AAA"/>
</dbReference>
<comment type="caution">
    <text evidence="3">The sequence shown here is derived from an EMBL/GenBank/DDBJ whole genome shotgun (WGS) entry which is preliminary data.</text>
</comment>
<dbReference type="GO" id="GO:0006302">
    <property type="term" value="P:double-strand break repair"/>
    <property type="evidence" value="ECO:0007669"/>
    <property type="project" value="InterPro"/>
</dbReference>
<feature type="coiled-coil region" evidence="1">
    <location>
        <begin position="448"/>
        <end position="475"/>
    </location>
</feature>
<protein>
    <submittedName>
        <fullName evidence="3">AAA family ATPase</fullName>
    </submittedName>
</protein>
<evidence type="ECO:0000313" key="3">
    <source>
        <dbReference type="EMBL" id="MQN09772.1"/>
    </source>
</evidence>
<dbReference type="Proteomes" id="UP000406735">
    <property type="component" value="Unassembled WGS sequence"/>
</dbReference>
<proteinExistence type="predicted"/>
<reference evidence="3 4" key="1">
    <citation type="submission" date="2019-09" db="EMBL/GenBank/DDBJ databases">
        <title>Distinct polysaccharide growth profiles of human intestinal Prevotella copri isolates.</title>
        <authorList>
            <person name="Fehlner-Peach H."/>
            <person name="Magnabosco C."/>
            <person name="Raghavan V."/>
            <person name="Scher J.U."/>
            <person name="Tett A."/>
            <person name="Cox L.M."/>
            <person name="Gottsegen C."/>
            <person name="Watters A."/>
            <person name="Wiltshire- Gordon J.D."/>
            <person name="Segata N."/>
            <person name="Bonneau R."/>
            <person name="Littman D.R."/>
        </authorList>
    </citation>
    <scope>NUCLEOTIDE SEQUENCE [LARGE SCALE GENOMIC DNA]</scope>
    <source>
        <strain evidence="4">iK21513</strain>
    </source>
</reference>
<dbReference type="AlphaFoldDB" id="A0A6A7VU99"/>
<dbReference type="GO" id="GO:0016887">
    <property type="term" value="F:ATP hydrolysis activity"/>
    <property type="evidence" value="ECO:0007669"/>
    <property type="project" value="InterPro"/>
</dbReference>
<dbReference type="PANTHER" id="PTHR32182:SF0">
    <property type="entry name" value="DNA REPLICATION AND REPAIR PROTEIN RECF"/>
    <property type="match status" value="1"/>
</dbReference>
<dbReference type="EMBL" id="VZCY01000064">
    <property type="protein sequence ID" value="MQN09772.1"/>
    <property type="molecule type" value="Genomic_DNA"/>
</dbReference>
<dbReference type="PANTHER" id="PTHR32182">
    <property type="entry name" value="DNA REPLICATION AND REPAIR PROTEIN RECF"/>
    <property type="match status" value="1"/>
</dbReference>
<sequence>MKLKRIYIENYKTYRKLDLNLEVTSDRPIILIGGANGCGKTTLFDAIYSALYGLKISNKRQFEEIFNSGVKNESGIEGKTIMLEITFSGMVLGQETPYRLCRAYRFVDGRIQESNVLNMNGNSYPYGSGSTAIQRSTNEAIVNKIISANLPAELSNYFLFDAMKTSDLVKEEQINKLIMKNINSVMGFNKYTQLQNAASAYLDEKKAERLENENLRAEYLKLTKQKVEMERDVASLIDAYNQALNYANDHKLQYEQLKEGRNSDDVIRDKMHQIEENINSFYQKEKDYRQDAEAISKDLEWKVIMPKVANSISTEVELILNEKEVVASARGNILNDQQIEKVTQDVIRLLKEKYPQVGEVSIAEIITEIKREQDNSDDYNDKYGFLSDTDVNVLRNLVQQSYSNPYLSLDERRESLNLELADIPKKQEQLEEYKRALVGNDYSIIELYETNDRKIEDLKAKIVEQKNAIREMERKISTYDYDMPQVPDPQYDMLCKLPGFFKSLSSKLLKAKKASIERMMKEQLNINLVIYAGYIGRVELSADDSDEISFKIFHKNGNEIYLSQLNAGAKQTVMQVLLKVLYELGDYDPPVMIDTVMGVLDKESREVIINRYFPDLAHQTILLSTDTEITTETDFKKIVAYVARTYTLHRDQERQCTTVSDDYFGLQTYEF</sequence>
<dbReference type="GO" id="GO:0000731">
    <property type="term" value="P:DNA synthesis involved in DNA repair"/>
    <property type="evidence" value="ECO:0007669"/>
    <property type="project" value="TreeGrafter"/>
</dbReference>
<dbReference type="Gene3D" id="3.40.50.300">
    <property type="entry name" value="P-loop containing nucleotide triphosphate hydrolases"/>
    <property type="match status" value="2"/>
</dbReference>
<feature type="coiled-coil region" evidence="1">
    <location>
        <begin position="198"/>
        <end position="232"/>
    </location>
</feature>
<evidence type="ECO:0000259" key="2">
    <source>
        <dbReference type="Pfam" id="PF13476"/>
    </source>
</evidence>
<evidence type="ECO:0000256" key="1">
    <source>
        <dbReference type="SAM" id="Coils"/>
    </source>
</evidence>
<accession>A0A6A7VU99</accession>
<dbReference type="Pfam" id="PF13476">
    <property type="entry name" value="AAA_23"/>
    <property type="match status" value="1"/>
</dbReference>
<dbReference type="SUPFAM" id="SSF52540">
    <property type="entry name" value="P-loop containing nucleoside triphosphate hydrolases"/>
    <property type="match status" value="2"/>
</dbReference>
<organism evidence="3 4">
    <name type="scientific">Segatella copri</name>
    <dbReference type="NCBI Taxonomy" id="165179"/>
    <lineage>
        <taxon>Bacteria</taxon>
        <taxon>Pseudomonadati</taxon>
        <taxon>Bacteroidota</taxon>
        <taxon>Bacteroidia</taxon>
        <taxon>Bacteroidales</taxon>
        <taxon>Prevotellaceae</taxon>
        <taxon>Segatella</taxon>
    </lineage>
</organism>
<gene>
    <name evidence="3" type="ORF">F7D97_07530</name>
</gene>
<dbReference type="InterPro" id="IPR027417">
    <property type="entry name" value="P-loop_NTPase"/>
</dbReference>
<name>A0A6A7VU99_9BACT</name>